<dbReference type="Proteomes" id="UP000016930">
    <property type="component" value="Unassembled WGS sequence"/>
</dbReference>
<accession>M2RA22</accession>
<gene>
    <name evidence="2" type="ORF">CERSUDRAFT_116094</name>
</gene>
<dbReference type="AlphaFoldDB" id="M2RA22"/>
<sequence length="84" mass="9692">MHIRILTRRVDEFALAGRMMNLDGWGRVLLGLPPQYWKAGIRVTRTLHYSIDPQPSRRRWPWPIHSSSTSIPHPQPPCAHSTGE</sequence>
<reference evidence="2 3" key="1">
    <citation type="journal article" date="2012" name="Proc. Natl. Acad. Sci. U.S.A.">
        <title>Comparative genomics of Ceriporiopsis subvermispora and Phanerochaete chrysosporium provide insight into selective ligninolysis.</title>
        <authorList>
            <person name="Fernandez-Fueyo E."/>
            <person name="Ruiz-Duenas F.J."/>
            <person name="Ferreira P."/>
            <person name="Floudas D."/>
            <person name="Hibbett D.S."/>
            <person name="Canessa P."/>
            <person name="Larrondo L.F."/>
            <person name="James T.Y."/>
            <person name="Seelenfreund D."/>
            <person name="Lobos S."/>
            <person name="Polanco R."/>
            <person name="Tello M."/>
            <person name="Honda Y."/>
            <person name="Watanabe T."/>
            <person name="Watanabe T."/>
            <person name="Ryu J.S."/>
            <person name="Kubicek C.P."/>
            <person name="Schmoll M."/>
            <person name="Gaskell J."/>
            <person name="Hammel K.E."/>
            <person name="St John F.J."/>
            <person name="Vanden Wymelenberg A."/>
            <person name="Sabat G."/>
            <person name="Splinter BonDurant S."/>
            <person name="Syed K."/>
            <person name="Yadav J.S."/>
            <person name="Doddapaneni H."/>
            <person name="Subramanian V."/>
            <person name="Lavin J.L."/>
            <person name="Oguiza J.A."/>
            <person name="Perez G."/>
            <person name="Pisabarro A.G."/>
            <person name="Ramirez L."/>
            <person name="Santoyo F."/>
            <person name="Master E."/>
            <person name="Coutinho P.M."/>
            <person name="Henrissat B."/>
            <person name="Lombard V."/>
            <person name="Magnuson J.K."/>
            <person name="Kuees U."/>
            <person name="Hori C."/>
            <person name="Igarashi K."/>
            <person name="Samejima M."/>
            <person name="Held B.W."/>
            <person name="Barry K.W."/>
            <person name="LaButti K.M."/>
            <person name="Lapidus A."/>
            <person name="Lindquist E.A."/>
            <person name="Lucas S.M."/>
            <person name="Riley R."/>
            <person name="Salamov A.A."/>
            <person name="Hoffmeister D."/>
            <person name="Schwenk D."/>
            <person name="Hadar Y."/>
            <person name="Yarden O."/>
            <person name="de Vries R.P."/>
            <person name="Wiebenga A."/>
            <person name="Stenlid J."/>
            <person name="Eastwood D."/>
            <person name="Grigoriev I.V."/>
            <person name="Berka R.M."/>
            <person name="Blanchette R.A."/>
            <person name="Kersten P."/>
            <person name="Martinez A.T."/>
            <person name="Vicuna R."/>
            <person name="Cullen D."/>
        </authorList>
    </citation>
    <scope>NUCLEOTIDE SEQUENCE [LARGE SCALE GENOMIC DNA]</scope>
    <source>
        <strain evidence="2 3">B</strain>
    </source>
</reference>
<feature type="compositionally biased region" description="Low complexity" evidence="1">
    <location>
        <begin position="61"/>
        <end position="72"/>
    </location>
</feature>
<keyword evidence="3" id="KW-1185">Reference proteome</keyword>
<dbReference type="EMBL" id="KB445800">
    <property type="protein sequence ID" value="EMD35292.1"/>
    <property type="molecule type" value="Genomic_DNA"/>
</dbReference>
<evidence type="ECO:0000313" key="2">
    <source>
        <dbReference type="EMBL" id="EMD35292.1"/>
    </source>
</evidence>
<feature type="region of interest" description="Disordered" evidence="1">
    <location>
        <begin position="53"/>
        <end position="84"/>
    </location>
</feature>
<organism evidence="2 3">
    <name type="scientific">Ceriporiopsis subvermispora (strain B)</name>
    <name type="common">White-rot fungus</name>
    <name type="synonym">Gelatoporia subvermispora</name>
    <dbReference type="NCBI Taxonomy" id="914234"/>
    <lineage>
        <taxon>Eukaryota</taxon>
        <taxon>Fungi</taxon>
        <taxon>Dikarya</taxon>
        <taxon>Basidiomycota</taxon>
        <taxon>Agaricomycotina</taxon>
        <taxon>Agaricomycetes</taxon>
        <taxon>Polyporales</taxon>
        <taxon>Gelatoporiaceae</taxon>
        <taxon>Gelatoporia</taxon>
    </lineage>
</organism>
<proteinExistence type="predicted"/>
<name>M2RA22_CERS8</name>
<evidence type="ECO:0000256" key="1">
    <source>
        <dbReference type="SAM" id="MobiDB-lite"/>
    </source>
</evidence>
<dbReference type="HOGENOM" id="CLU_2527236_0_0_1"/>
<protein>
    <submittedName>
        <fullName evidence="2">Uncharacterized protein</fullName>
    </submittedName>
</protein>
<evidence type="ECO:0000313" key="3">
    <source>
        <dbReference type="Proteomes" id="UP000016930"/>
    </source>
</evidence>